<dbReference type="OrthoDB" id="10063119at2759"/>
<keyword evidence="1" id="KW-0812">Transmembrane</keyword>
<feature type="transmembrane region" description="Helical" evidence="1">
    <location>
        <begin position="6"/>
        <end position="26"/>
    </location>
</feature>
<dbReference type="AlphaFoldDB" id="A0A814YPM8"/>
<accession>A0A814YPM8</accession>
<keyword evidence="1" id="KW-1133">Transmembrane helix</keyword>
<evidence type="ECO:0000313" key="3">
    <source>
        <dbReference type="EMBL" id="CAF1232326.1"/>
    </source>
</evidence>
<organism evidence="3 4">
    <name type="scientific">Adineta ricciae</name>
    <name type="common">Rotifer</name>
    <dbReference type="NCBI Taxonomy" id="249248"/>
    <lineage>
        <taxon>Eukaryota</taxon>
        <taxon>Metazoa</taxon>
        <taxon>Spiralia</taxon>
        <taxon>Gnathifera</taxon>
        <taxon>Rotifera</taxon>
        <taxon>Eurotatoria</taxon>
        <taxon>Bdelloidea</taxon>
        <taxon>Adinetida</taxon>
        <taxon>Adinetidae</taxon>
        <taxon>Adineta</taxon>
    </lineage>
</organism>
<keyword evidence="1" id="KW-0472">Membrane</keyword>
<feature type="transmembrane region" description="Helical" evidence="1">
    <location>
        <begin position="156"/>
        <end position="175"/>
    </location>
</feature>
<evidence type="ECO:0000313" key="2">
    <source>
        <dbReference type="EMBL" id="CAF1135611.1"/>
    </source>
</evidence>
<name>A0A814YPM8_ADIRI</name>
<dbReference type="Proteomes" id="UP000663828">
    <property type="component" value="Unassembled WGS sequence"/>
</dbReference>
<comment type="caution">
    <text evidence="3">The sequence shown here is derived from an EMBL/GenBank/DDBJ whole genome shotgun (WGS) entry which is preliminary data.</text>
</comment>
<proteinExistence type="predicted"/>
<dbReference type="Proteomes" id="UP000663852">
    <property type="component" value="Unassembled WGS sequence"/>
</dbReference>
<reference evidence="3" key="1">
    <citation type="submission" date="2021-02" db="EMBL/GenBank/DDBJ databases">
        <authorList>
            <person name="Nowell W R."/>
        </authorList>
    </citation>
    <scope>NUCLEOTIDE SEQUENCE</scope>
</reference>
<dbReference type="EMBL" id="CAJNOR010001997">
    <property type="protein sequence ID" value="CAF1232326.1"/>
    <property type="molecule type" value="Genomic_DNA"/>
</dbReference>
<evidence type="ECO:0000256" key="1">
    <source>
        <dbReference type="SAM" id="Phobius"/>
    </source>
</evidence>
<dbReference type="EMBL" id="CAJNOJ010000111">
    <property type="protein sequence ID" value="CAF1135611.1"/>
    <property type="molecule type" value="Genomic_DNA"/>
</dbReference>
<sequence length="176" mass="20199">MRSVIYTAYSIFLVCTLLFTANALSLRRYRRQTNKHKKDGLPYEGWSGGSNNPSGASPGAYYGTGINPNYGGIKPHTNNVEGGISVIGYTHEFTHNGGNKLHWNQHQNYQYNNNYNNQWQRPNMYNYYNRPYNRYAPGSQGWYASGGNYWHNKGRYLIPHTWILIVSSIISASYIL</sequence>
<evidence type="ECO:0000313" key="4">
    <source>
        <dbReference type="Proteomes" id="UP000663828"/>
    </source>
</evidence>
<gene>
    <name evidence="2" type="ORF">EDS130_LOCUS21804</name>
    <name evidence="3" type="ORF">XAT740_LOCUS25291</name>
</gene>
<protein>
    <submittedName>
        <fullName evidence="3">Uncharacterized protein</fullName>
    </submittedName>
</protein>
<keyword evidence="4" id="KW-1185">Reference proteome</keyword>